<organism evidence="2 3">
    <name type="scientific">Paraflavitalea soli</name>
    <dbReference type="NCBI Taxonomy" id="2315862"/>
    <lineage>
        <taxon>Bacteria</taxon>
        <taxon>Pseudomonadati</taxon>
        <taxon>Bacteroidota</taxon>
        <taxon>Chitinophagia</taxon>
        <taxon>Chitinophagales</taxon>
        <taxon>Chitinophagaceae</taxon>
        <taxon>Paraflavitalea</taxon>
    </lineage>
</organism>
<feature type="transmembrane region" description="Helical" evidence="1">
    <location>
        <begin position="20"/>
        <end position="41"/>
    </location>
</feature>
<dbReference type="OrthoDB" id="613658at2"/>
<keyword evidence="1" id="KW-0812">Transmembrane</keyword>
<feature type="transmembrane region" description="Helical" evidence="1">
    <location>
        <begin position="797"/>
        <end position="818"/>
    </location>
</feature>
<feature type="transmembrane region" description="Helical" evidence="1">
    <location>
        <begin position="253"/>
        <end position="271"/>
    </location>
</feature>
<feature type="transmembrane region" description="Helical" evidence="1">
    <location>
        <begin position="737"/>
        <end position="758"/>
    </location>
</feature>
<feature type="transmembrane region" description="Helical" evidence="1">
    <location>
        <begin position="1380"/>
        <end position="1399"/>
    </location>
</feature>
<dbReference type="RefSeq" id="WP_119050715.1">
    <property type="nucleotide sequence ID" value="NZ_CP032157.1"/>
</dbReference>
<evidence type="ECO:0000313" key="2">
    <source>
        <dbReference type="EMBL" id="AXY74832.1"/>
    </source>
</evidence>
<keyword evidence="1" id="KW-0472">Membrane</keyword>
<dbReference type="EMBL" id="CP032157">
    <property type="protein sequence ID" value="AXY74832.1"/>
    <property type="molecule type" value="Genomic_DNA"/>
</dbReference>
<gene>
    <name evidence="2" type="ORF">D3H65_12930</name>
</gene>
<feature type="transmembrane region" description="Helical" evidence="1">
    <location>
        <begin position="662"/>
        <end position="684"/>
    </location>
</feature>
<protein>
    <submittedName>
        <fullName evidence="2">Uncharacterized protein</fullName>
    </submittedName>
</protein>
<evidence type="ECO:0000313" key="3">
    <source>
        <dbReference type="Proteomes" id="UP000263900"/>
    </source>
</evidence>
<reference evidence="2 3" key="1">
    <citation type="submission" date="2018-09" db="EMBL/GenBank/DDBJ databases">
        <title>Genome sequencing of strain 6GH32-13.</title>
        <authorList>
            <person name="Weon H.-Y."/>
            <person name="Heo J."/>
            <person name="Kwon S.-W."/>
        </authorList>
    </citation>
    <scope>NUCLEOTIDE SEQUENCE [LARGE SCALE GENOMIC DNA]</scope>
    <source>
        <strain evidence="2 3">5GH32-13</strain>
    </source>
</reference>
<feature type="transmembrane region" description="Helical" evidence="1">
    <location>
        <begin position="764"/>
        <end position="782"/>
    </location>
</feature>
<feature type="transmembrane region" description="Helical" evidence="1">
    <location>
        <begin position="291"/>
        <end position="314"/>
    </location>
</feature>
<feature type="transmembrane region" description="Helical" evidence="1">
    <location>
        <begin position="690"/>
        <end position="711"/>
    </location>
</feature>
<feature type="transmembrane region" description="Helical" evidence="1">
    <location>
        <begin position="973"/>
        <end position="992"/>
    </location>
</feature>
<name>A0A3B7MK44_9BACT</name>
<feature type="transmembrane region" description="Helical" evidence="1">
    <location>
        <begin position="620"/>
        <end position="641"/>
    </location>
</feature>
<feature type="transmembrane region" description="Helical" evidence="1">
    <location>
        <begin position="1358"/>
        <end position="1374"/>
    </location>
</feature>
<dbReference type="Proteomes" id="UP000263900">
    <property type="component" value="Chromosome"/>
</dbReference>
<evidence type="ECO:0000256" key="1">
    <source>
        <dbReference type="SAM" id="Phobius"/>
    </source>
</evidence>
<dbReference type="KEGG" id="pseg:D3H65_12930"/>
<sequence>MYKIFKPLSDFFGQFIKRYAPAFITLIVIAGAFYFYSNVIIKQNERTIRERSFRGLNRMGSNIREKIQLYAEKNSINFLKEVKDMPDSLRKRAIDPAITRIEEEYGLRQFRDSGVSGKQADFSLEHLNEWEIIFNTGAAIRAGAPVTGFIRSFLRRDLFNHYFLAHNDTVLFDEINLSHDTLTTIARGRLVKDTLSKQTTKEFGAIEQVETGGKKYKLFMVPFTVKGDHHFVIGGYMPVEDYLDESRYIPGNAILWLVLGIVLVILMFPLLKVFLMTRAEPLLARNVLTSLISVHLMGSIVIIILVNLYAYYFLIRKPADEQLRTLTAGIQKTFLSEIKDALAEMDLDERELLKLINQQGGLPNNHYPDLYVPLGASDYRIDHTGTDQPYKADLPYKPDSLGSRYRYFEQIVWTDSNGMQAIRWTNNPFVPSKVDVRNRDYFQAVDQGALLRRDNQEYFLTAVSSWVSQQKLAIIARPSRLKELLQNSGIIKDSALRKKLLPTLGSMQMISMSTPLRSIFNPLLPYGFGFCLVDARGNVLFHYDENRSLNENLVEESNDNVKLSSLLTTGAAGYFNAHYTGSNHRFYAQPVDRMPYYLVTFYDIENNWNQDLDIMSASSILVLINMGIILLLVLITRILSFRRLSRSILFIWVEPKLHRGNAYLKAAASFVLASLLLFLFSFYSNKPDELYLLGISLGFTHILIVYSYYVYTRADMEKDRIAGTMAARLRRLEKNNLTVLILIVLYLLAGGLFLKHLTEGEGQFFWSQVVLVIGLWTISRYLPPKGRTIGKGAYRQYYYYSLFGFILATAIVPTLLFFSLSFREEQKLAVKYQQLDFVNTLLYKKPYRFYKHDTSWDVSYRFPFHYNYLADTIVRDTVTDTLKRAITGFGKLYNVIKPSFSVYAKRIEYLNGEDSMMGNFTWEDSLYANSLRFRIDILKTKTYAEGDHRILAVKKMHPVSHLLATRFAQDPEIHILLILIMGLILAGIYLLLVQLIPKVFFFNKTDTATREMISKTFIRSLNPVNHVYVLGIINSGKYNLIRASLQAENYTILPLDIALLFAGDAGSKEGSLFEKQWKSIVAYLDNHKDNEPALRKTAVVIRHFDMKMDDLEATEQKLKRLEILLSYKYVKVVISASKHFEAMLIKEPETADNASKPKKDFTDRWSNVMNNFCMFYHKWQYDEEKSGAVDAVGDRNYDVYFLGRRLNDKLYKECAHSEFLYGLLSPLRQSLVREWLARATVLRDGQRAVKPDTEALFVSFCVKLRALAHHYYLSLWQSLSAEEQRTIYDIASDGLLNQRNQDVADNLYALGLLRINASGTGYWMMNESFRGFVLTRIDKKEISRLHDGTDPGHSWNRFQLPVILVVVAVALFLFTTQRDAFNNLVTYLAAAAGGIAALLRILDIFSAPKVPGN</sequence>
<accession>A0A3B7MK44</accession>
<proteinExistence type="predicted"/>
<keyword evidence="3" id="KW-1185">Reference proteome</keyword>
<keyword evidence="1" id="KW-1133">Transmembrane helix</keyword>